<feature type="transmembrane region" description="Helical" evidence="5">
    <location>
        <begin position="199"/>
        <end position="220"/>
    </location>
</feature>
<feature type="transmembrane region" description="Helical" evidence="5">
    <location>
        <begin position="172"/>
        <end position="192"/>
    </location>
</feature>
<evidence type="ECO:0000313" key="7">
    <source>
        <dbReference type="EMBL" id="KAJ8035496.1"/>
    </source>
</evidence>
<keyword evidence="3 5" id="KW-1133">Transmembrane helix</keyword>
<comment type="caution">
    <text evidence="7">The sequence shown here is derived from an EMBL/GenBank/DDBJ whole genome shotgun (WGS) entry which is preliminary data.</text>
</comment>
<dbReference type="PANTHER" id="PTHR22911:SF6">
    <property type="entry name" value="SOLUTE CARRIER FAMILY 35 MEMBER G1"/>
    <property type="match status" value="1"/>
</dbReference>
<organism evidence="7 8">
    <name type="scientific">Holothuria leucospilota</name>
    <name type="common">Black long sea cucumber</name>
    <name type="synonym">Mertensiothuria leucospilota</name>
    <dbReference type="NCBI Taxonomy" id="206669"/>
    <lineage>
        <taxon>Eukaryota</taxon>
        <taxon>Metazoa</taxon>
        <taxon>Echinodermata</taxon>
        <taxon>Eleutherozoa</taxon>
        <taxon>Echinozoa</taxon>
        <taxon>Holothuroidea</taxon>
        <taxon>Aspidochirotacea</taxon>
        <taxon>Aspidochirotida</taxon>
        <taxon>Holothuriidae</taxon>
        <taxon>Holothuria</taxon>
    </lineage>
</organism>
<proteinExistence type="predicted"/>
<feature type="transmembrane region" description="Helical" evidence="5">
    <location>
        <begin position="139"/>
        <end position="160"/>
    </location>
</feature>
<dbReference type="Proteomes" id="UP001152320">
    <property type="component" value="Chromosome 10"/>
</dbReference>
<reference evidence="7" key="1">
    <citation type="submission" date="2021-10" db="EMBL/GenBank/DDBJ databases">
        <title>Tropical sea cucumber genome reveals ecological adaptation and Cuvierian tubules defense mechanism.</title>
        <authorList>
            <person name="Chen T."/>
        </authorList>
    </citation>
    <scope>NUCLEOTIDE SEQUENCE</scope>
    <source>
        <strain evidence="7">Nanhai2018</strain>
        <tissue evidence="7">Muscle</tissue>
    </source>
</reference>
<evidence type="ECO:0000313" key="8">
    <source>
        <dbReference type="Proteomes" id="UP001152320"/>
    </source>
</evidence>
<dbReference type="GO" id="GO:0016020">
    <property type="term" value="C:membrane"/>
    <property type="evidence" value="ECO:0007669"/>
    <property type="project" value="UniProtKB-SubCell"/>
</dbReference>
<gene>
    <name evidence="7" type="ORF">HOLleu_22745</name>
</gene>
<evidence type="ECO:0000256" key="3">
    <source>
        <dbReference type="ARBA" id="ARBA00022989"/>
    </source>
</evidence>
<evidence type="ECO:0000259" key="6">
    <source>
        <dbReference type="Pfam" id="PF00892"/>
    </source>
</evidence>
<keyword evidence="2 5" id="KW-0812">Transmembrane</keyword>
<keyword evidence="4 5" id="KW-0472">Membrane</keyword>
<feature type="domain" description="EamA" evidence="6">
    <location>
        <begin position="109"/>
        <end position="241"/>
    </location>
</feature>
<dbReference type="AlphaFoldDB" id="A0A9Q1BZV0"/>
<dbReference type="SUPFAM" id="SSF103481">
    <property type="entry name" value="Multidrug resistance efflux transporter EmrE"/>
    <property type="match status" value="1"/>
</dbReference>
<evidence type="ECO:0000256" key="4">
    <source>
        <dbReference type="ARBA" id="ARBA00023136"/>
    </source>
</evidence>
<feature type="transmembrane region" description="Helical" evidence="5">
    <location>
        <begin position="77"/>
        <end position="98"/>
    </location>
</feature>
<feature type="transmembrane region" description="Helical" evidence="5">
    <location>
        <begin position="22"/>
        <end position="46"/>
    </location>
</feature>
<feature type="transmembrane region" description="Helical" evidence="5">
    <location>
        <begin position="52"/>
        <end position="70"/>
    </location>
</feature>
<comment type="subcellular location">
    <subcellularLocation>
        <location evidence="1">Membrane</location>
        <topology evidence="1">Multi-pass membrane protein</topology>
    </subcellularLocation>
</comment>
<dbReference type="PANTHER" id="PTHR22911">
    <property type="entry name" value="ACYL-MALONYL CONDENSING ENZYME-RELATED"/>
    <property type="match status" value="1"/>
</dbReference>
<dbReference type="InterPro" id="IPR000620">
    <property type="entry name" value="EamA_dom"/>
</dbReference>
<name>A0A9Q1BZV0_HOLLE</name>
<dbReference type="OrthoDB" id="306876at2759"/>
<sequence>MVSLSGVCVLMTRPVTPNGTQYGIFIVVCGILTGCGSVSFVQGVILSNQADAVSLYFSLPIIVIILEAFIKCKRVKILHLSFTTCSFVGVAVVSQPFTTLKEQSYLNILGMILGLAAGIFHACGFMIVQKLKEVTVHPLILCLATSSTMFAVSLSLGTFLQRLAIPRSFDEILILSAVGFLHFTANAFAFLAVGIERPYVVSVIMTFEVIFTFIAQWIFLNVTPSWYSATGGFLISAVCIGVALSKDEETSSDDREEQRLVNE</sequence>
<evidence type="ECO:0000256" key="1">
    <source>
        <dbReference type="ARBA" id="ARBA00004141"/>
    </source>
</evidence>
<keyword evidence="8" id="KW-1185">Reference proteome</keyword>
<feature type="transmembrane region" description="Helical" evidence="5">
    <location>
        <begin position="104"/>
        <end position="127"/>
    </location>
</feature>
<dbReference type="EMBL" id="JAIZAY010000010">
    <property type="protein sequence ID" value="KAJ8035496.1"/>
    <property type="molecule type" value="Genomic_DNA"/>
</dbReference>
<feature type="transmembrane region" description="Helical" evidence="5">
    <location>
        <begin position="226"/>
        <end position="245"/>
    </location>
</feature>
<evidence type="ECO:0000256" key="5">
    <source>
        <dbReference type="SAM" id="Phobius"/>
    </source>
</evidence>
<accession>A0A9Q1BZV0</accession>
<dbReference type="InterPro" id="IPR037185">
    <property type="entry name" value="EmrE-like"/>
</dbReference>
<dbReference type="Pfam" id="PF00892">
    <property type="entry name" value="EamA"/>
    <property type="match status" value="1"/>
</dbReference>
<protein>
    <recommendedName>
        <fullName evidence="6">EamA domain-containing protein</fullName>
    </recommendedName>
</protein>
<evidence type="ECO:0000256" key="2">
    <source>
        <dbReference type="ARBA" id="ARBA00022692"/>
    </source>
</evidence>